<dbReference type="InterPro" id="IPR011990">
    <property type="entry name" value="TPR-like_helical_dom_sf"/>
</dbReference>
<organism evidence="2">
    <name type="scientific">Alexandrium catenella</name>
    <name type="common">Red tide dinoflagellate</name>
    <name type="synonym">Gonyaulax catenella</name>
    <dbReference type="NCBI Taxonomy" id="2925"/>
    <lineage>
        <taxon>Eukaryota</taxon>
        <taxon>Sar</taxon>
        <taxon>Alveolata</taxon>
        <taxon>Dinophyceae</taxon>
        <taxon>Gonyaulacales</taxon>
        <taxon>Pyrocystaceae</taxon>
        <taxon>Alexandrium</taxon>
    </lineage>
</organism>
<dbReference type="InterPro" id="IPR019734">
    <property type="entry name" value="TPR_rpt"/>
</dbReference>
<dbReference type="Gene3D" id="1.25.40.10">
    <property type="entry name" value="Tetratricopeptide repeat domain"/>
    <property type="match status" value="2"/>
</dbReference>
<dbReference type="AlphaFoldDB" id="A0A7S1RZX2"/>
<name>A0A7S1RZX2_ALECA</name>
<dbReference type="SUPFAM" id="SSF48452">
    <property type="entry name" value="TPR-like"/>
    <property type="match status" value="2"/>
</dbReference>
<evidence type="ECO:0000313" key="2">
    <source>
        <dbReference type="EMBL" id="CAD9180548.1"/>
    </source>
</evidence>
<dbReference type="Pfam" id="PF13432">
    <property type="entry name" value="TPR_16"/>
    <property type="match status" value="1"/>
</dbReference>
<accession>A0A7S1RZX2</accession>
<feature type="repeat" description="TPR" evidence="1">
    <location>
        <begin position="253"/>
        <end position="286"/>
    </location>
</feature>
<dbReference type="PANTHER" id="PTHR46512">
    <property type="entry name" value="PEPTIDYLPROLYL ISOMERASE"/>
    <property type="match status" value="1"/>
</dbReference>
<reference evidence="2" key="1">
    <citation type="submission" date="2021-01" db="EMBL/GenBank/DDBJ databases">
        <authorList>
            <person name="Corre E."/>
            <person name="Pelletier E."/>
            <person name="Niang G."/>
            <person name="Scheremetjew M."/>
            <person name="Finn R."/>
            <person name="Kale V."/>
            <person name="Holt S."/>
            <person name="Cochrane G."/>
            <person name="Meng A."/>
            <person name="Brown T."/>
            <person name="Cohen L."/>
        </authorList>
    </citation>
    <scope>NUCLEOTIDE SEQUENCE</scope>
    <source>
        <strain evidence="2">OF101</strain>
    </source>
</reference>
<dbReference type="InterPro" id="IPR050754">
    <property type="entry name" value="FKBP4/5/8-like"/>
</dbReference>
<keyword evidence="1" id="KW-0802">TPR repeat</keyword>
<proteinExistence type="predicted"/>
<dbReference type="SMART" id="SM00028">
    <property type="entry name" value="TPR"/>
    <property type="match status" value="3"/>
</dbReference>
<dbReference type="PROSITE" id="PS50005">
    <property type="entry name" value="TPR"/>
    <property type="match status" value="1"/>
</dbReference>
<evidence type="ECO:0000256" key="1">
    <source>
        <dbReference type="PROSITE-ProRule" id="PRU00339"/>
    </source>
</evidence>
<sequence length="325" mass="36316">MPQPGVSPLRAALEAQDLADHLAKQGLFRQSAAAFVRGLHALSLDEVSSLGPRALQARDLRVGLLEGAAESLLRCGEAEEVRALCTLAFEEDPRNMKAVSLRASASLQLQDFTLAREDLQQVLEMVPEDERAQVEMQQVEELLQLQKELETAESPESHVFGVMLEAAREDKHEANQHFSREQYGEAFGAYCRGIDRFGELKPHHLSSEARELKVALCCSAAQAALLFNDKESSGLEEALRTTQQALELEPGNVKALFRRGLVYSKTKKWTEARNDFQAVMVMDAKDSTQGQALVRRFQHQAEVELERIFEMTKRVPRQTDSGEDV</sequence>
<protein>
    <submittedName>
        <fullName evidence="2">Uncharacterized protein</fullName>
    </submittedName>
</protein>
<dbReference type="EMBL" id="HBGE01096322">
    <property type="protein sequence ID" value="CAD9180548.1"/>
    <property type="molecule type" value="Transcribed_RNA"/>
</dbReference>
<gene>
    <name evidence="2" type="ORF">ACAT0790_LOCUS57320</name>
</gene>